<gene>
    <name evidence="1" type="ORF">SK128_020162</name>
</gene>
<keyword evidence="2" id="KW-1185">Reference proteome</keyword>
<accession>A0AAN9A2M5</accession>
<name>A0AAN9A2M5_HALRR</name>
<organism evidence="1 2">
    <name type="scientific">Halocaridina rubra</name>
    <name type="common">Hawaiian red shrimp</name>
    <dbReference type="NCBI Taxonomy" id="373956"/>
    <lineage>
        <taxon>Eukaryota</taxon>
        <taxon>Metazoa</taxon>
        <taxon>Ecdysozoa</taxon>
        <taxon>Arthropoda</taxon>
        <taxon>Crustacea</taxon>
        <taxon>Multicrustacea</taxon>
        <taxon>Malacostraca</taxon>
        <taxon>Eumalacostraca</taxon>
        <taxon>Eucarida</taxon>
        <taxon>Decapoda</taxon>
        <taxon>Pleocyemata</taxon>
        <taxon>Caridea</taxon>
        <taxon>Atyoidea</taxon>
        <taxon>Atyidae</taxon>
        <taxon>Halocaridina</taxon>
    </lineage>
</organism>
<dbReference type="AlphaFoldDB" id="A0AAN9A2M5"/>
<reference evidence="1 2" key="1">
    <citation type="submission" date="2023-11" db="EMBL/GenBank/DDBJ databases">
        <title>Halocaridina rubra genome assembly.</title>
        <authorList>
            <person name="Smith C."/>
        </authorList>
    </citation>
    <scope>NUCLEOTIDE SEQUENCE [LARGE SCALE GENOMIC DNA]</scope>
    <source>
        <strain evidence="1">EP-1</strain>
        <tissue evidence="1">Whole</tissue>
    </source>
</reference>
<proteinExistence type="predicted"/>
<evidence type="ECO:0000313" key="2">
    <source>
        <dbReference type="Proteomes" id="UP001381693"/>
    </source>
</evidence>
<sequence>MEINVCSGIPPSGISRGWPSSPLLQPLWSSGLDCVALTRTHSFDTRQFSPEFKHLITNKQVFRPLPHPVLPWLPQIARVILSCFSTA</sequence>
<dbReference type="EMBL" id="JAXCGZ010015525">
    <property type="protein sequence ID" value="KAK7070135.1"/>
    <property type="molecule type" value="Genomic_DNA"/>
</dbReference>
<evidence type="ECO:0000313" key="1">
    <source>
        <dbReference type="EMBL" id="KAK7070135.1"/>
    </source>
</evidence>
<dbReference type="Proteomes" id="UP001381693">
    <property type="component" value="Unassembled WGS sequence"/>
</dbReference>
<comment type="caution">
    <text evidence="1">The sequence shown here is derived from an EMBL/GenBank/DDBJ whole genome shotgun (WGS) entry which is preliminary data.</text>
</comment>
<protein>
    <submittedName>
        <fullName evidence="1">Uncharacterized protein</fullName>
    </submittedName>
</protein>